<dbReference type="Proteomes" id="UP000671960">
    <property type="component" value="Chromosome"/>
</dbReference>
<reference evidence="2 3" key="1">
    <citation type="submission" date="2020-03" db="EMBL/GenBank/DDBJ databases">
        <authorList>
            <person name="Bakhshi Ganjeh M."/>
        </authorList>
    </citation>
    <scope>NUCLEOTIDE SEQUENCE [LARGE SCALE GENOMIC DNA]</scope>
    <source>
        <strain evidence="3">Iran 50</strain>
    </source>
</reference>
<evidence type="ECO:0000313" key="3">
    <source>
        <dbReference type="Proteomes" id="UP000671960"/>
    </source>
</evidence>
<evidence type="ECO:0000259" key="1">
    <source>
        <dbReference type="Pfam" id="PF00534"/>
    </source>
</evidence>
<accession>A0ABX7UXD5</accession>
<proteinExistence type="predicted"/>
<protein>
    <submittedName>
        <fullName evidence="2">Glycosyltransferase family 4 protein</fullName>
    </submittedName>
</protein>
<dbReference type="Pfam" id="PF00534">
    <property type="entry name" value="Glycos_transf_1"/>
    <property type="match status" value="1"/>
</dbReference>
<organism evidence="2 3">
    <name type="scientific">Brenneria izadpanahii</name>
    <dbReference type="NCBI Taxonomy" id="2722756"/>
    <lineage>
        <taxon>Bacteria</taxon>
        <taxon>Pseudomonadati</taxon>
        <taxon>Pseudomonadota</taxon>
        <taxon>Gammaproteobacteria</taxon>
        <taxon>Enterobacterales</taxon>
        <taxon>Pectobacteriaceae</taxon>
        <taxon>Brenneria</taxon>
    </lineage>
</organism>
<sequence>MIKKIFFATHNNENDTDGVWKKIKSQVSALRSMGACVDFFYLKNDKAILDDGINESEIGLSKSKKYFFYIALARYIKSRGNKYDIAYIRKPHGGLFITFLPGLLYQLKNDGAYIVIEVPTYPYKKELRSAKAKALNFLFDMSIPFFKRKVDEVLYMGEYTEKIWGVNATRISNGIDINDIKPVKEKGRSLSTFVIVCVANLEFWHGYDRIIEGVRKYNGNRNIRFDIVGYAQPEFNRLKGMVSKYGLDDCIIFHGRKAGEELDMILENADVCVDAVGRHRSGNNTNSSIKSKEYTARGLPFVKSHIDYSFDNEEFILQVAANDTPIDINELIKWRDDLPNGFSTKERIFASNNLTWAKQLEFLLERK</sequence>
<dbReference type="Gene3D" id="3.40.50.2000">
    <property type="entry name" value="Glycogen Phosphorylase B"/>
    <property type="match status" value="2"/>
</dbReference>
<name>A0ABX7UXD5_9GAMM</name>
<dbReference type="RefSeq" id="WP_208227774.1">
    <property type="nucleotide sequence ID" value="NZ_CP050854.1"/>
</dbReference>
<feature type="domain" description="Glycosyl transferase family 1" evidence="1">
    <location>
        <begin position="188"/>
        <end position="273"/>
    </location>
</feature>
<dbReference type="SUPFAM" id="SSF53756">
    <property type="entry name" value="UDP-Glycosyltransferase/glycogen phosphorylase"/>
    <property type="match status" value="1"/>
</dbReference>
<keyword evidence="3" id="KW-1185">Reference proteome</keyword>
<evidence type="ECO:0000313" key="2">
    <source>
        <dbReference type="EMBL" id="QTF09272.1"/>
    </source>
</evidence>
<gene>
    <name evidence="2" type="ORF">HC231_16205</name>
</gene>
<dbReference type="CDD" id="cd03801">
    <property type="entry name" value="GT4_PimA-like"/>
    <property type="match status" value="1"/>
</dbReference>
<dbReference type="EMBL" id="CP050854">
    <property type="protein sequence ID" value="QTF09272.1"/>
    <property type="molecule type" value="Genomic_DNA"/>
</dbReference>
<dbReference type="InterPro" id="IPR001296">
    <property type="entry name" value="Glyco_trans_1"/>
</dbReference>